<keyword evidence="3" id="KW-0520">NAD</keyword>
<dbReference type="SUPFAM" id="SSF52283">
    <property type="entry name" value="Formate/glycerate dehydrogenase catalytic domain-like"/>
    <property type="match status" value="1"/>
</dbReference>
<name>A0A5C5FY91_9BASI</name>
<gene>
    <name evidence="7" type="ORF">DMC30DRAFT_394008</name>
</gene>
<dbReference type="STRING" id="5288.A0A5C5FY91"/>
<accession>A0A5C5FY91</accession>
<dbReference type="CDD" id="cd12169">
    <property type="entry name" value="PGDH_like_1"/>
    <property type="match status" value="1"/>
</dbReference>
<dbReference type="Pfam" id="PF00389">
    <property type="entry name" value="2-Hacid_dh"/>
    <property type="match status" value="1"/>
</dbReference>
<dbReference type="Gene3D" id="3.40.50.720">
    <property type="entry name" value="NAD(P)-binding Rossmann-like Domain"/>
    <property type="match status" value="2"/>
</dbReference>
<sequence>MAATEAHSLAILDDYEGAALDYADWSPLASLPTTSFRDPIPASDLAATLRPFTIVHAMRERTTLDRALLEQLPNLRLIATTGMRNRGIDLDAARELGIVVCGTEHAGPSGGSSGAVEQTWALILALARRVLQEHESVRQGGWISGTGTGLAGKTLGLVGVGRLGKEVAKVGRAFGMRVQAWSPHLTAERAQEAGVDFAESLDALLSTSDIVSLHLILASSTRGLLGARELGLLKPSAFLVNTSRGPLIDEAALVEALQTGKLRGAGLDVYDVEPLPKDHPLRTLPNVVLSPHMGGLFPSFSL</sequence>
<dbReference type="InterPro" id="IPR036291">
    <property type="entry name" value="NAD(P)-bd_dom_sf"/>
</dbReference>
<feature type="domain" description="D-isomer specific 2-hydroxyacid dehydrogenase NAD-binding" evidence="6">
    <location>
        <begin position="121"/>
        <end position="294"/>
    </location>
</feature>
<dbReference type="InterPro" id="IPR029753">
    <property type="entry name" value="D-isomer_DH_CS"/>
</dbReference>
<feature type="domain" description="D-isomer specific 2-hydroxyacid dehydrogenase catalytic" evidence="5">
    <location>
        <begin position="31"/>
        <end position="108"/>
    </location>
</feature>
<protein>
    <submittedName>
        <fullName evidence="7">D-isomer-specific 2-hydroxyacid dehydrogenase NAD-binding protein</fullName>
    </submittedName>
</protein>
<evidence type="ECO:0000256" key="4">
    <source>
        <dbReference type="RuleBase" id="RU003719"/>
    </source>
</evidence>
<dbReference type="GO" id="GO:0051287">
    <property type="term" value="F:NAD binding"/>
    <property type="evidence" value="ECO:0007669"/>
    <property type="project" value="InterPro"/>
</dbReference>
<dbReference type="FunFam" id="3.40.50.720:FF:000203">
    <property type="entry name" value="D-3-phosphoglycerate dehydrogenase (SerA)"/>
    <property type="match status" value="1"/>
</dbReference>
<dbReference type="EMBL" id="SOZI01000036">
    <property type="protein sequence ID" value="TNY21830.1"/>
    <property type="molecule type" value="Genomic_DNA"/>
</dbReference>
<dbReference type="SUPFAM" id="SSF51735">
    <property type="entry name" value="NAD(P)-binding Rossmann-fold domains"/>
    <property type="match status" value="1"/>
</dbReference>
<dbReference type="Proteomes" id="UP000311382">
    <property type="component" value="Unassembled WGS sequence"/>
</dbReference>
<evidence type="ECO:0000256" key="3">
    <source>
        <dbReference type="ARBA" id="ARBA00023027"/>
    </source>
</evidence>
<keyword evidence="2 4" id="KW-0560">Oxidoreductase</keyword>
<dbReference type="AlphaFoldDB" id="A0A5C5FY91"/>
<evidence type="ECO:0000313" key="7">
    <source>
        <dbReference type="EMBL" id="TNY21830.1"/>
    </source>
</evidence>
<dbReference type="PANTHER" id="PTHR42789">
    <property type="entry name" value="D-ISOMER SPECIFIC 2-HYDROXYACID DEHYDROGENASE FAMILY PROTEIN (AFU_ORTHOLOGUE AFUA_6G10090)"/>
    <property type="match status" value="1"/>
</dbReference>
<dbReference type="OrthoDB" id="298012at2759"/>
<dbReference type="GO" id="GO:0016616">
    <property type="term" value="F:oxidoreductase activity, acting on the CH-OH group of donors, NAD or NADP as acceptor"/>
    <property type="evidence" value="ECO:0007669"/>
    <property type="project" value="InterPro"/>
</dbReference>
<evidence type="ECO:0000313" key="8">
    <source>
        <dbReference type="Proteomes" id="UP000311382"/>
    </source>
</evidence>
<dbReference type="Pfam" id="PF02826">
    <property type="entry name" value="2-Hacid_dh_C"/>
    <property type="match status" value="1"/>
</dbReference>
<reference evidence="7 8" key="1">
    <citation type="submission" date="2019-03" db="EMBL/GenBank/DDBJ databases">
        <title>Rhodosporidium diobovatum UCD-FST 08-225 genome sequencing, assembly, and annotation.</title>
        <authorList>
            <person name="Fakankun I.U."/>
            <person name="Fristensky B."/>
            <person name="Levin D.B."/>
        </authorList>
    </citation>
    <scope>NUCLEOTIDE SEQUENCE [LARGE SCALE GENOMIC DNA]</scope>
    <source>
        <strain evidence="7 8">UCD-FST 08-225</strain>
    </source>
</reference>
<evidence type="ECO:0000256" key="1">
    <source>
        <dbReference type="ARBA" id="ARBA00005854"/>
    </source>
</evidence>
<comment type="caution">
    <text evidence="7">The sequence shown here is derived from an EMBL/GenBank/DDBJ whole genome shotgun (WGS) entry which is preliminary data.</text>
</comment>
<comment type="similarity">
    <text evidence="1 4">Belongs to the D-isomer specific 2-hydroxyacid dehydrogenase family.</text>
</comment>
<dbReference type="InterPro" id="IPR006140">
    <property type="entry name" value="D-isomer_DH_NAD-bd"/>
</dbReference>
<dbReference type="InterPro" id="IPR050857">
    <property type="entry name" value="D-2-hydroxyacid_DH"/>
</dbReference>
<dbReference type="PROSITE" id="PS00671">
    <property type="entry name" value="D_2_HYDROXYACID_DH_3"/>
    <property type="match status" value="1"/>
</dbReference>
<evidence type="ECO:0000256" key="2">
    <source>
        <dbReference type="ARBA" id="ARBA00023002"/>
    </source>
</evidence>
<evidence type="ECO:0000259" key="5">
    <source>
        <dbReference type="Pfam" id="PF00389"/>
    </source>
</evidence>
<dbReference type="InterPro" id="IPR006139">
    <property type="entry name" value="D-isomer_2_OHA_DH_cat_dom"/>
</dbReference>
<evidence type="ECO:0000259" key="6">
    <source>
        <dbReference type="Pfam" id="PF02826"/>
    </source>
</evidence>
<proteinExistence type="inferred from homology"/>
<keyword evidence="8" id="KW-1185">Reference proteome</keyword>
<dbReference type="PANTHER" id="PTHR42789:SF1">
    <property type="entry name" value="D-ISOMER SPECIFIC 2-HYDROXYACID DEHYDROGENASE FAMILY PROTEIN (AFU_ORTHOLOGUE AFUA_6G10090)"/>
    <property type="match status" value="1"/>
</dbReference>
<organism evidence="7 8">
    <name type="scientific">Rhodotorula diobovata</name>
    <dbReference type="NCBI Taxonomy" id="5288"/>
    <lineage>
        <taxon>Eukaryota</taxon>
        <taxon>Fungi</taxon>
        <taxon>Dikarya</taxon>
        <taxon>Basidiomycota</taxon>
        <taxon>Pucciniomycotina</taxon>
        <taxon>Microbotryomycetes</taxon>
        <taxon>Sporidiobolales</taxon>
        <taxon>Sporidiobolaceae</taxon>
        <taxon>Rhodotorula</taxon>
    </lineage>
</organism>